<keyword evidence="2" id="KW-1185">Reference proteome</keyword>
<evidence type="ECO:0008006" key="3">
    <source>
        <dbReference type="Google" id="ProtNLM"/>
    </source>
</evidence>
<evidence type="ECO:0000313" key="1">
    <source>
        <dbReference type="EMBL" id="KAK6743798.1"/>
    </source>
</evidence>
<organism evidence="1 2">
    <name type="scientific">Necator americanus</name>
    <name type="common">Human hookworm</name>
    <dbReference type="NCBI Taxonomy" id="51031"/>
    <lineage>
        <taxon>Eukaryota</taxon>
        <taxon>Metazoa</taxon>
        <taxon>Ecdysozoa</taxon>
        <taxon>Nematoda</taxon>
        <taxon>Chromadorea</taxon>
        <taxon>Rhabditida</taxon>
        <taxon>Rhabditina</taxon>
        <taxon>Rhabditomorpha</taxon>
        <taxon>Strongyloidea</taxon>
        <taxon>Ancylostomatidae</taxon>
        <taxon>Bunostominae</taxon>
        <taxon>Necator</taxon>
    </lineage>
</organism>
<name>A0ABR1D1G7_NECAM</name>
<dbReference type="Proteomes" id="UP001303046">
    <property type="component" value="Unassembled WGS sequence"/>
</dbReference>
<accession>A0ABR1D1G7</accession>
<comment type="caution">
    <text evidence="1">The sequence shown here is derived from an EMBL/GenBank/DDBJ whole genome shotgun (WGS) entry which is preliminary data.</text>
</comment>
<sequence length="104" mass="10592">MNNPLVQSSIGADGINRDGRAVIGVTIVGGCEVATATCFADGNRDTLIMVFTGGVPFIMNGGCAMADLPPNLITCNANGNWVFAVTGEINPSIQCSVTTVGPDC</sequence>
<proteinExistence type="predicted"/>
<evidence type="ECO:0000313" key="2">
    <source>
        <dbReference type="Proteomes" id="UP001303046"/>
    </source>
</evidence>
<gene>
    <name evidence="1" type="primary">Necator_chrIII.g11613</name>
    <name evidence="1" type="ORF">RB195_010848</name>
</gene>
<reference evidence="1 2" key="1">
    <citation type="submission" date="2023-08" db="EMBL/GenBank/DDBJ databases">
        <title>A Necator americanus chromosomal reference genome.</title>
        <authorList>
            <person name="Ilik V."/>
            <person name="Petrzelkova K.J."/>
            <person name="Pardy F."/>
            <person name="Fuh T."/>
            <person name="Niatou-Singa F.S."/>
            <person name="Gouil Q."/>
            <person name="Baker L."/>
            <person name="Ritchie M.E."/>
            <person name="Jex A.R."/>
            <person name="Gazzola D."/>
            <person name="Li H."/>
            <person name="Toshio Fujiwara R."/>
            <person name="Zhan B."/>
            <person name="Aroian R.V."/>
            <person name="Pafco B."/>
            <person name="Schwarz E.M."/>
        </authorList>
    </citation>
    <scope>NUCLEOTIDE SEQUENCE [LARGE SCALE GENOMIC DNA]</scope>
    <source>
        <strain evidence="1 2">Aroian</strain>
        <tissue evidence="1">Whole animal</tissue>
    </source>
</reference>
<protein>
    <recommendedName>
        <fullName evidence="3">C6 domain-containing protein</fullName>
    </recommendedName>
</protein>
<dbReference type="EMBL" id="JAVFWL010000003">
    <property type="protein sequence ID" value="KAK6743798.1"/>
    <property type="molecule type" value="Genomic_DNA"/>
</dbReference>